<dbReference type="PIRSF" id="PIRSF007510">
    <property type="entry name" value="UCP007510"/>
    <property type="match status" value="1"/>
</dbReference>
<evidence type="ECO:0000313" key="4">
    <source>
        <dbReference type="Proteomes" id="UP001519887"/>
    </source>
</evidence>
<comment type="similarity">
    <text evidence="1">Belongs to the UPF0340 family.</text>
</comment>
<dbReference type="EMBL" id="JAHZIK010000883">
    <property type="protein sequence ID" value="MBW7457538.1"/>
    <property type="molecule type" value="Genomic_DNA"/>
</dbReference>
<dbReference type="NCBIfam" id="TIGR01440">
    <property type="entry name" value="TIGR01440 family protein"/>
    <property type="match status" value="1"/>
</dbReference>
<evidence type="ECO:0000256" key="1">
    <source>
        <dbReference type="HAMAP-Rule" id="MF_00800"/>
    </source>
</evidence>
<comment type="caution">
    <text evidence="3">The sequence shown here is derived from an EMBL/GenBank/DDBJ whole genome shotgun (WGS) entry which is preliminary data.</text>
</comment>
<dbReference type="InterPro" id="IPR006340">
    <property type="entry name" value="DUF436"/>
</dbReference>
<dbReference type="HAMAP" id="MF_00800">
    <property type="entry name" value="UPF0340"/>
    <property type="match status" value="1"/>
</dbReference>
<dbReference type="InterPro" id="IPR028345">
    <property type="entry name" value="Antibiotic_NAT-like"/>
</dbReference>
<dbReference type="RefSeq" id="WP_210039067.1">
    <property type="nucleotide sequence ID" value="NZ_JBHLVU010000043.1"/>
</dbReference>
<keyword evidence="4" id="KW-1185">Reference proteome</keyword>
<dbReference type="SUPFAM" id="SSF110710">
    <property type="entry name" value="TTHA0583/YokD-like"/>
    <property type="match status" value="1"/>
</dbReference>
<dbReference type="Pfam" id="PF04260">
    <property type="entry name" value="DUF436"/>
    <property type="match status" value="1"/>
</dbReference>
<accession>A0ABS7C9F0</accession>
<reference evidence="3 4" key="1">
    <citation type="submission" date="2021-07" db="EMBL/GenBank/DDBJ databases">
        <title>Paenibacillus radiodurans sp. nov., isolated from the southeastern edge of Tengger Desert.</title>
        <authorList>
            <person name="Zhang G."/>
        </authorList>
    </citation>
    <scope>NUCLEOTIDE SEQUENCE [LARGE SCALE GENOMIC DNA]</scope>
    <source>
        <strain evidence="3 4">CCM 7311</strain>
    </source>
</reference>
<evidence type="ECO:0000256" key="2">
    <source>
        <dbReference type="SAM" id="MobiDB-lite"/>
    </source>
</evidence>
<feature type="compositionally biased region" description="Low complexity" evidence="2">
    <location>
        <begin position="203"/>
        <end position="215"/>
    </location>
</feature>
<evidence type="ECO:0000313" key="3">
    <source>
        <dbReference type="EMBL" id="MBW7457538.1"/>
    </source>
</evidence>
<protein>
    <recommendedName>
        <fullName evidence="1">UPF0340 protein K0U00_26190</fullName>
    </recommendedName>
</protein>
<dbReference type="Proteomes" id="UP001519887">
    <property type="component" value="Unassembled WGS sequence"/>
</dbReference>
<dbReference type="Gene3D" id="3.40.50.10360">
    <property type="entry name" value="Hypothetical protein TT1679"/>
    <property type="match status" value="1"/>
</dbReference>
<name>A0ABS7C9F0_9BACL</name>
<gene>
    <name evidence="3" type="ORF">K0U00_26190</name>
</gene>
<organism evidence="3 4">
    <name type="scientific">Paenibacillus sepulcri</name>
    <dbReference type="NCBI Taxonomy" id="359917"/>
    <lineage>
        <taxon>Bacteria</taxon>
        <taxon>Bacillati</taxon>
        <taxon>Bacillota</taxon>
        <taxon>Bacilli</taxon>
        <taxon>Bacillales</taxon>
        <taxon>Paenibacillaceae</taxon>
        <taxon>Paenibacillus</taxon>
    </lineage>
</organism>
<feature type="region of interest" description="Disordered" evidence="2">
    <location>
        <begin position="192"/>
        <end position="215"/>
    </location>
</feature>
<proteinExistence type="inferred from homology"/>
<sequence length="215" mass="22803">MNRELKLDTIAGDVEAVVRELAHAAQLRSGQLLVIGASTSEIIGQRIGTSGTLETAKAVYEGVEAARRDIGFHPVYQCCEHLNRALVMERDIAERYGLEIVGAIPVPKAGGSMASYAYRQLSDPCLTESVQAHAGLDIGDTFIGMHLRRVAVPVRPTIRSIGEAHLTMAYTRPKLIGGIRAVYTEEEAGIPGSSAAEAFTDTSPGGPESPGGTCD</sequence>